<accession>A0A267G3Z6</accession>
<keyword evidence="3" id="KW-1185">Reference proteome</keyword>
<sequence>MGLFSRNRSSTKDNQLKSSKPWTVFRLFQAKDEQADSLANNKQAKMLNHDDACSASTSSFEAVATAAAAAFVNNEDVKGGLSNRSNCRLLLDLGNQNYTPEVALSTESHQLLAPTSMPLCRLEAKHNESGSISADEKERQMARFELWQQRRPRFHFGPRKPAGDDGLSIGVGERPSSAEGSQVSGSQADNIVAFPPRYAFVYQDGKFVEREVNRWPKRTRVKPHSRYRVQEPFASRYGRRYKRRMDNEEHVVSLRHRLIYQNPIYKLPRRIMEENKHRLITRHSLKDSIEGSKPTGGPQKIEIGEREQTRMIKKLKEKHHRKEAEVLVNYAVEKNAKTKASQRAA</sequence>
<evidence type="ECO:0000313" key="3">
    <source>
        <dbReference type="Proteomes" id="UP000215902"/>
    </source>
</evidence>
<dbReference type="EMBL" id="NIVC01000568">
    <property type="protein sequence ID" value="PAA80733.1"/>
    <property type="molecule type" value="Genomic_DNA"/>
</dbReference>
<evidence type="ECO:0000313" key="2">
    <source>
        <dbReference type="EMBL" id="PAA80733.1"/>
    </source>
</evidence>
<protein>
    <submittedName>
        <fullName evidence="2">Uncharacterized protein</fullName>
    </submittedName>
</protein>
<proteinExistence type="predicted"/>
<reference evidence="2 3" key="1">
    <citation type="submission" date="2017-06" db="EMBL/GenBank/DDBJ databases">
        <title>A platform for efficient transgenesis in Macrostomum lignano, a flatworm model organism for stem cell research.</title>
        <authorList>
            <person name="Berezikov E."/>
        </authorList>
    </citation>
    <scope>NUCLEOTIDE SEQUENCE [LARGE SCALE GENOMIC DNA]</scope>
    <source>
        <strain evidence="2">DV1</strain>
        <tissue evidence="2">Whole organism</tissue>
    </source>
</reference>
<comment type="caution">
    <text evidence="2">The sequence shown here is derived from an EMBL/GenBank/DDBJ whole genome shotgun (WGS) entry which is preliminary data.</text>
</comment>
<dbReference type="AlphaFoldDB" id="A0A267G3Z6"/>
<dbReference type="Proteomes" id="UP000215902">
    <property type="component" value="Unassembled WGS sequence"/>
</dbReference>
<gene>
    <name evidence="2" type="ORF">BOX15_Mlig033104g2</name>
</gene>
<name>A0A267G3Z6_9PLAT</name>
<evidence type="ECO:0000256" key="1">
    <source>
        <dbReference type="SAM" id="MobiDB-lite"/>
    </source>
</evidence>
<feature type="region of interest" description="Disordered" evidence="1">
    <location>
        <begin position="155"/>
        <end position="184"/>
    </location>
</feature>
<organism evidence="2 3">
    <name type="scientific">Macrostomum lignano</name>
    <dbReference type="NCBI Taxonomy" id="282301"/>
    <lineage>
        <taxon>Eukaryota</taxon>
        <taxon>Metazoa</taxon>
        <taxon>Spiralia</taxon>
        <taxon>Lophotrochozoa</taxon>
        <taxon>Platyhelminthes</taxon>
        <taxon>Rhabditophora</taxon>
        <taxon>Macrostomorpha</taxon>
        <taxon>Macrostomida</taxon>
        <taxon>Macrostomidae</taxon>
        <taxon>Macrostomum</taxon>
    </lineage>
</organism>